<dbReference type="InterPro" id="IPR041457">
    <property type="entry name" value="CxC2_KDZ-assoc"/>
</dbReference>
<dbReference type="EMBL" id="JARKIB010000249">
    <property type="protein sequence ID" value="KAJ7719661.1"/>
    <property type="molecule type" value="Genomic_DNA"/>
</dbReference>
<dbReference type="Pfam" id="PF18803">
    <property type="entry name" value="CxC2"/>
    <property type="match status" value="1"/>
</dbReference>
<name>A0AAD7MIY1_9AGAR</name>
<gene>
    <name evidence="3" type="ORF">B0H16DRAFT_1336539</name>
</gene>
<feature type="non-terminal residue" evidence="3">
    <location>
        <position position="1"/>
    </location>
</feature>
<sequence>TGDFWEVVELSSLGLVYQLGHGGAKCLFPDSKVRTMVVLEYPYVHRVHYQYCSCKKSDTTPALQQLLCNKWYPATTVDTGTCATFNTLETFRLENVVGNMNVSDFITTMERRTDATGSTGMNRHRFKEFMCMSRQWAFLMRMKRAGRGHDKAGVAATALAQGAVVCWACPQDGRDLPQGWHDVEPKFLYMLIVALDANFKLKNRMRANAKDDPPLGPDWEYFVEPKAYKKHLRNYVPEKDISSCIAFAALLQKDSRSTAGLRTTKLQSVFMPGVVRLITEEEAARDPDTTAQAGENQALDASRA</sequence>
<feature type="domain" description="CxC2-like cysteine cluster KDZ transposase-associated" evidence="2">
    <location>
        <begin position="10"/>
        <end position="117"/>
    </location>
</feature>
<accession>A0AAD7MIY1</accession>
<reference evidence="3" key="1">
    <citation type="submission" date="2023-03" db="EMBL/GenBank/DDBJ databases">
        <title>Massive genome expansion in bonnet fungi (Mycena s.s.) driven by repeated elements and novel gene families across ecological guilds.</title>
        <authorList>
            <consortium name="Lawrence Berkeley National Laboratory"/>
            <person name="Harder C.B."/>
            <person name="Miyauchi S."/>
            <person name="Viragh M."/>
            <person name="Kuo A."/>
            <person name="Thoen E."/>
            <person name="Andreopoulos B."/>
            <person name="Lu D."/>
            <person name="Skrede I."/>
            <person name="Drula E."/>
            <person name="Henrissat B."/>
            <person name="Morin E."/>
            <person name="Kohler A."/>
            <person name="Barry K."/>
            <person name="LaButti K."/>
            <person name="Morin E."/>
            <person name="Salamov A."/>
            <person name="Lipzen A."/>
            <person name="Mereny Z."/>
            <person name="Hegedus B."/>
            <person name="Baldrian P."/>
            <person name="Stursova M."/>
            <person name="Weitz H."/>
            <person name="Taylor A."/>
            <person name="Grigoriev I.V."/>
            <person name="Nagy L.G."/>
            <person name="Martin F."/>
            <person name="Kauserud H."/>
        </authorList>
    </citation>
    <scope>NUCLEOTIDE SEQUENCE</scope>
    <source>
        <strain evidence="3">CBHHK182m</strain>
    </source>
</reference>
<evidence type="ECO:0000256" key="1">
    <source>
        <dbReference type="SAM" id="MobiDB-lite"/>
    </source>
</evidence>
<evidence type="ECO:0000313" key="3">
    <source>
        <dbReference type="EMBL" id="KAJ7719661.1"/>
    </source>
</evidence>
<proteinExistence type="predicted"/>
<comment type="caution">
    <text evidence="3">The sequence shown here is derived from an EMBL/GenBank/DDBJ whole genome shotgun (WGS) entry which is preliminary data.</text>
</comment>
<organism evidence="3 4">
    <name type="scientific">Mycena metata</name>
    <dbReference type="NCBI Taxonomy" id="1033252"/>
    <lineage>
        <taxon>Eukaryota</taxon>
        <taxon>Fungi</taxon>
        <taxon>Dikarya</taxon>
        <taxon>Basidiomycota</taxon>
        <taxon>Agaricomycotina</taxon>
        <taxon>Agaricomycetes</taxon>
        <taxon>Agaricomycetidae</taxon>
        <taxon>Agaricales</taxon>
        <taxon>Marasmiineae</taxon>
        <taxon>Mycenaceae</taxon>
        <taxon>Mycena</taxon>
    </lineage>
</organism>
<evidence type="ECO:0000259" key="2">
    <source>
        <dbReference type="Pfam" id="PF18803"/>
    </source>
</evidence>
<keyword evidence="4" id="KW-1185">Reference proteome</keyword>
<feature type="region of interest" description="Disordered" evidence="1">
    <location>
        <begin position="281"/>
        <end position="304"/>
    </location>
</feature>
<protein>
    <recommendedName>
        <fullName evidence="2">CxC2-like cysteine cluster KDZ transposase-associated domain-containing protein</fullName>
    </recommendedName>
</protein>
<dbReference type="AlphaFoldDB" id="A0AAD7MIY1"/>
<dbReference type="Proteomes" id="UP001215598">
    <property type="component" value="Unassembled WGS sequence"/>
</dbReference>
<dbReference type="InterPro" id="IPR040521">
    <property type="entry name" value="KDZ"/>
</dbReference>
<evidence type="ECO:0000313" key="4">
    <source>
        <dbReference type="Proteomes" id="UP001215598"/>
    </source>
</evidence>
<dbReference type="Pfam" id="PF18758">
    <property type="entry name" value="KDZ"/>
    <property type="match status" value="1"/>
</dbReference>